<name>A0A5E5ANI1_9BURK</name>
<gene>
    <name evidence="1" type="ORF">PCA31118_04676</name>
</gene>
<sequence length="169" mass="17026">MAVVTVKSTTITNRDAVPSIISDGRLERGSIRSSHGYVSATNGDSVNSKYILASLPSTAMVRAIYLSCANLGASSAVNLGVYRNTKDGGAAVSASLFAAAQATSAALSRADATNAGGTYTLDKQEQPLWQAAGLTADPGGTLDIVATVQAAIAATGLIGADVQYVDNGT</sequence>
<dbReference type="AlphaFoldDB" id="A0A5E5ANI1"/>
<reference evidence="1 2" key="1">
    <citation type="submission" date="2019-08" db="EMBL/GenBank/DDBJ databases">
        <authorList>
            <person name="Peeters C."/>
        </authorList>
    </citation>
    <scope>NUCLEOTIDE SEQUENCE [LARGE SCALE GENOMIC DNA]</scope>
    <source>
        <strain evidence="1 2">LMG 31118</strain>
    </source>
</reference>
<evidence type="ECO:0000313" key="2">
    <source>
        <dbReference type="Proteomes" id="UP000414136"/>
    </source>
</evidence>
<proteinExistence type="predicted"/>
<dbReference type="OrthoDB" id="7867331at2"/>
<dbReference type="RefSeq" id="WP_150627343.1">
    <property type="nucleotide sequence ID" value="NZ_CABPSQ010000013.1"/>
</dbReference>
<organism evidence="1 2">
    <name type="scientific">Pandoraea captiosa</name>
    <dbReference type="NCBI Taxonomy" id="2508302"/>
    <lineage>
        <taxon>Bacteria</taxon>
        <taxon>Pseudomonadati</taxon>
        <taxon>Pseudomonadota</taxon>
        <taxon>Betaproteobacteria</taxon>
        <taxon>Burkholderiales</taxon>
        <taxon>Burkholderiaceae</taxon>
        <taxon>Pandoraea</taxon>
    </lineage>
</organism>
<dbReference type="EMBL" id="CABPSQ010000013">
    <property type="protein sequence ID" value="VVE74083.1"/>
    <property type="molecule type" value="Genomic_DNA"/>
</dbReference>
<dbReference type="Proteomes" id="UP000414136">
    <property type="component" value="Unassembled WGS sequence"/>
</dbReference>
<protein>
    <submittedName>
        <fullName evidence="1">Uncharacterized protein</fullName>
    </submittedName>
</protein>
<keyword evidence="2" id="KW-1185">Reference proteome</keyword>
<accession>A0A5E5ANI1</accession>
<evidence type="ECO:0000313" key="1">
    <source>
        <dbReference type="EMBL" id="VVE74083.1"/>
    </source>
</evidence>